<proteinExistence type="predicted"/>
<organism evidence="1">
    <name type="scientific">viral metagenome</name>
    <dbReference type="NCBI Taxonomy" id="1070528"/>
    <lineage>
        <taxon>unclassified sequences</taxon>
        <taxon>metagenomes</taxon>
        <taxon>organismal metagenomes</taxon>
    </lineage>
</organism>
<protein>
    <submittedName>
        <fullName evidence="1">Uncharacterized protein</fullName>
    </submittedName>
</protein>
<dbReference type="AlphaFoldDB" id="A0A6C0DMR8"/>
<evidence type="ECO:0000313" key="1">
    <source>
        <dbReference type="EMBL" id="QHT17510.1"/>
    </source>
</evidence>
<name>A0A6C0DMR8_9ZZZZ</name>
<accession>A0A6C0DMR8</accession>
<dbReference type="EMBL" id="MN739639">
    <property type="protein sequence ID" value="QHT17510.1"/>
    <property type="molecule type" value="Genomic_DNA"/>
</dbReference>
<sequence length="161" mass="17804">MESIESMESPFAKSNQSFVMYLEPILNSYYKTYQNVITLSIMPSGPLANMVTPMSTTKLSPFQESGAFSSPGMFSDNCVHVLLRYPKQGSGFGGRGSLKHPDYFMGADDIPSVFSWLVSNGYSIDTDITKMLYKSRITIGGVSESRLSGDRKMICMARFLG</sequence>
<reference evidence="1" key="1">
    <citation type="journal article" date="2020" name="Nature">
        <title>Giant virus diversity and host interactions through global metagenomics.</title>
        <authorList>
            <person name="Schulz F."/>
            <person name="Roux S."/>
            <person name="Paez-Espino D."/>
            <person name="Jungbluth S."/>
            <person name="Walsh D.A."/>
            <person name="Denef V.J."/>
            <person name="McMahon K.D."/>
            <person name="Konstantinidis K.T."/>
            <person name="Eloe-Fadrosh E.A."/>
            <person name="Kyrpides N.C."/>
            <person name="Woyke T."/>
        </authorList>
    </citation>
    <scope>NUCLEOTIDE SEQUENCE</scope>
    <source>
        <strain evidence="1">GVMAG-M-3300023174-24</strain>
    </source>
</reference>